<keyword evidence="2" id="KW-1185">Reference proteome</keyword>
<proteinExistence type="predicted"/>
<reference evidence="1 2" key="1">
    <citation type="submission" date="2014-04" db="EMBL/GenBank/DDBJ databases">
        <authorList>
            <consortium name="DOE Joint Genome Institute"/>
            <person name="Kuo A."/>
            <person name="Kohler A."/>
            <person name="Costa M.D."/>
            <person name="Nagy L.G."/>
            <person name="Floudas D."/>
            <person name="Copeland A."/>
            <person name="Barry K.W."/>
            <person name="Cichocki N."/>
            <person name="Veneault-Fourrey C."/>
            <person name="LaButti K."/>
            <person name="Lindquist E.A."/>
            <person name="Lipzen A."/>
            <person name="Lundell T."/>
            <person name="Morin E."/>
            <person name="Murat C."/>
            <person name="Sun H."/>
            <person name="Tunlid A."/>
            <person name="Henrissat B."/>
            <person name="Grigoriev I.V."/>
            <person name="Hibbett D.S."/>
            <person name="Martin F."/>
            <person name="Nordberg H.P."/>
            <person name="Cantor M.N."/>
            <person name="Hua S.X."/>
        </authorList>
    </citation>
    <scope>NUCLEOTIDE SEQUENCE [LARGE SCALE GENOMIC DNA]</scope>
    <source>
        <strain evidence="1 2">441</strain>
    </source>
</reference>
<sequence length="69" mass="7741">MSDIVVWSNLHLGQAGRSPSSFFYVKGRKTSNSTCDHTALQLPDSRTVDCLWGQSLRSMFPVPDVRLSR</sequence>
<protein>
    <submittedName>
        <fullName evidence="1">Uncharacterized protein</fullName>
    </submittedName>
</protein>
<reference evidence="2" key="2">
    <citation type="submission" date="2015-01" db="EMBL/GenBank/DDBJ databases">
        <title>Evolutionary Origins and Diversification of the Mycorrhizal Mutualists.</title>
        <authorList>
            <consortium name="DOE Joint Genome Institute"/>
            <consortium name="Mycorrhizal Genomics Consortium"/>
            <person name="Kohler A."/>
            <person name="Kuo A."/>
            <person name="Nagy L.G."/>
            <person name="Floudas D."/>
            <person name="Copeland A."/>
            <person name="Barry K.W."/>
            <person name="Cichocki N."/>
            <person name="Veneault-Fourrey C."/>
            <person name="LaButti K."/>
            <person name="Lindquist E.A."/>
            <person name="Lipzen A."/>
            <person name="Lundell T."/>
            <person name="Morin E."/>
            <person name="Murat C."/>
            <person name="Riley R."/>
            <person name="Ohm R."/>
            <person name="Sun H."/>
            <person name="Tunlid A."/>
            <person name="Henrissat B."/>
            <person name="Grigoriev I.V."/>
            <person name="Hibbett D.S."/>
            <person name="Martin F."/>
        </authorList>
    </citation>
    <scope>NUCLEOTIDE SEQUENCE [LARGE SCALE GENOMIC DNA]</scope>
    <source>
        <strain evidence="2">441</strain>
    </source>
</reference>
<organism evidence="1 2">
    <name type="scientific">Pisolithus microcarpus 441</name>
    <dbReference type="NCBI Taxonomy" id="765257"/>
    <lineage>
        <taxon>Eukaryota</taxon>
        <taxon>Fungi</taxon>
        <taxon>Dikarya</taxon>
        <taxon>Basidiomycota</taxon>
        <taxon>Agaricomycotina</taxon>
        <taxon>Agaricomycetes</taxon>
        <taxon>Agaricomycetidae</taxon>
        <taxon>Boletales</taxon>
        <taxon>Sclerodermatineae</taxon>
        <taxon>Pisolithaceae</taxon>
        <taxon>Pisolithus</taxon>
    </lineage>
</organism>
<dbReference type="EMBL" id="KN833796">
    <property type="protein sequence ID" value="KIK18833.1"/>
    <property type="molecule type" value="Genomic_DNA"/>
</dbReference>
<dbReference type="AlphaFoldDB" id="A0A0C9ZFV7"/>
<gene>
    <name evidence="1" type="ORF">PISMIDRAFT_176545</name>
</gene>
<dbReference type="Proteomes" id="UP000054018">
    <property type="component" value="Unassembled WGS sequence"/>
</dbReference>
<dbReference type="HOGENOM" id="CLU_2776865_0_0_1"/>
<accession>A0A0C9ZFV7</accession>
<evidence type="ECO:0000313" key="1">
    <source>
        <dbReference type="EMBL" id="KIK18833.1"/>
    </source>
</evidence>
<evidence type="ECO:0000313" key="2">
    <source>
        <dbReference type="Proteomes" id="UP000054018"/>
    </source>
</evidence>
<name>A0A0C9ZFV7_9AGAM</name>